<dbReference type="PANTHER" id="PTHR10381:SF70">
    <property type="entry name" value="ATP-DEPENDENT CLP PROTEASE PROTEOLYTIC SUBUNIT"/>
    <property type="match status" value="1"/>
</dbReference>
<reference evidence="9" key="1">
    <citation type="journal article" date="2019" name="Int. J. Syst. Evol. Microbiol.">
        <title>The Global Catalogue of Microorganisms (GCM) 10K type strain sequencing project: providing services to taxonomists for standard genome sequencing and annotation.</title>
        <authorList>
            <consortium name="The Broad Institute Genomics Platform"/>
            <consortium name="The Broad Institute Genome Sequencing Center for Infectious Disease"/>
            <person name="Wu L."/>
            <person name="Ma J."/>
        </authorList>
    </citation>
    <scope>NUCLEOTIDE SEQUENCE [LARGE SCALE GENOMIC DNA]</scope>
    <source>
        <strain evidence="9">CCUG 58760</strain>
    </source>
</reference>
<dbReference type="Gene3D" id="3.90.226.10">
    <property type="entry name" value="2-enoyl-CoA Hydratase, Chain A, domain 1"/>
    <property type="match status" value="1"/>
</dbReference>
<dbReference type="PRINTS" id="PR00127">
    <property type="entry name" value="CLPPROTEASEP"/>
</dbReference>
<dbReference type="CDD" id="cd07016">
    <property type="entry name" value="S14_ClpP_1"/>
    <property type="match status" value="1"/>
</dbReference>
<evidence type="ECO:0000256" key="1">
    <source>
        <dbReference type="ARBA" id="ARBA00007039"/>
    </source>
</evidence>
<dbReference type="NCBIfam" id="NF045542">
    <property type="entry name" value="Clp_rel_HeadMat"/>
    <property type="match status" value="1"/>
</dbReference>
<gene>
    <name evidence="8" type="ORF">ACFPMG_00880</name>
</gene>
<organism evidence="8 9">
    <name type="scientific">Azospirillum himalayense</name>
    <dbReference type="NCBI Taxonomy" id="654847"/>
    <lineage>
        <taxon>Bacteria</taxon>
        <taxon>Pseudomonadati</taxon>
        <taxon>Pseudomonadota</taxon>
        <taxon>Alphaproteobacteria</taxon>
        <taxon>Rhodospirillales</taxon>
        <taxon>Azospirillaceae</taxon>
        <taxon>Azospirillum</taxon>
    </lineage>
</organism>
<keyword evidence="4 8" id="KW-0378">Hydrolase</keyword>
<evidence type="ECO:0000256" key="6">
    <source>
        <dbReference type="RuleBase" id="RU003567"/>
    </source>
</evidence>
<dbReference type="PANTHER" id="PTHR10381">
    <property type="entry name" value="ATP-DEPENDENT CLP PROTEASE PROTEOLYTIC SUBUNIT"/>
    <property type="match status" value="1"/>
</dbReference>
<dbReference type="GO" id="GO:0008233">
    <property type="term" value="F:peptidase activity"/>
    <property type="evidence" value="ECO:0007669"/>
    <property type="project" value="UniProtKB-KW"/>
</dbReference>
<keyword evidence="9" id="KW-1185">Reference proteome</keyword>
<keyword evidence="3 8" id="KW-0645">Protease</keyword>
<evidence type="ECO:0000313" key="8">
    <source>
        <dbReference type="EMBL" id="MFC5353547.1"/>
    </source>
</evidence>
<comment type="similarity">
    <text evidence="1 6">Belongs to the peptidase S14 family.</text>
</comment>
<keyword evidence="5" id="KW-0720">Serine protease</keyword>
<feature type="region of interest" description="Disordered" evidence="7">
    <location>
        <begin position="1"/>
        <end position="25"/>
    </location>
</feature>
<evidence type="ECO:0000313" key="9">
    <source>
        <dbReference type="Proteomes" id="UP001596166"/>
    </source>
</evidence>
<dbReference type="Pfam" id="PF00574">
    <property type="entry name" value="CLP_protease"/>
    <property type="match status" value="1"/>
</dbReference>
<protein>
    <recommendedName>
        <fullName evidence="6">ATP-dependent Clp protease proteolytic subunit</fullName>
    </recommendedName>
</protein>
<evidence type="ECO:0000256" key="7">
    <source>
        <dbReference type="SAM" id="MobiDB-lite"/>
    </source>
</evidence>
<dbReference type="InterPro" id="IPR023562">
    <property type="entry name" value="ClpP/TepA"/>
</dbReference>
<evidence type="ECO:0000256" key="4">
    <source>
        <dbReference type="ARBA" id="ARBA00022801"/>
    </source>
</evidence>
<dbReference type="EMBL" id="JBHSLC010000002">
    <property type="protein sequence ID" value="MFC5353547.1"/>
    <property type="molecule type" value="Genomic_DNA"/>
</dbReference>
<evidence type="ECO:0000256" key="3">
    <source>
        <dbReference type="ARBA" id="ARBA00022670"/>
    </source>
</evidence>
<proteinExistence type="inferred from homology"/>
<keyword evidence="2" id="KW-0963">Cytoplasm</keyword>
<sequence>MNMTVHHLPGAKGPPARSSAPGNQGYRIVNRGDTGEIYIYGTIGADWFGEGVTAKQFTEDLKKLGNVKTIHLRINSEGGSVMDARAMYTQLVQHSARVIVHIDGWAASAASFLAMAGDEIEIAEGGFFMIHNAWTVASGGADDLRRTADLLDSVNTTIRETYVARSKSDPDKVKKWMDDETYFSGPEAVAAGFADRIVENMKVAASVKHPERFRNLPAALRPNRAAAVAALKS</sequence>
<dbReference type="InterPro" id="IPR029045">
    <property type="entry name" value="ClpP/crotonase-like_dom_sf"/>
</dbReference>
<dbReference type="GO" id="GO:0006508">
    <property type="term" value="P:proteolysis"/>
    <property type="evidence" value="ECO:0007669"/>
    <property type="project" value="UniProtKB-KW"/>
</dbReference>
<evidence type="ECO:0000256" key="2">
    <source>
        <dbReference type="ARBA" id="ARBA00022490"/>
    </source>
</evidence>
<dbReference type="InterPro" id="IPR001907">
    <property type="entry name" value="ClpP"/>
</dbReference>
<dbReference type="SUPFAM" id="SSF52096">
    <property type="entry name" value="ClpP/crotonase"/>
    <property type="match status" value="1"/>
</dbReference>
<comment type="caution">
    <text evidence="8">The sequence shown here is derived from an EMBL/GenBank/DDBJ whole genome shotgun (WGS) entry which is preliminary data.</text>
</comment>
<name>A0ABW0FXL6_9PROT</name>
<dbReference type="Proteomes" id="UP001596166">
    <property type="component" value="Unassembled WGS sequence"/>
</dbReference>
<evidence type="ECO:0000256" key="5">
    <source>
        <dbReference type="ARBA" id="ARBA00022825"/>
    </source>
</evidence>
<accession>A0ABW0FXL6</accession>